<dbReference type="InterPro" id="IPR014717">
    <property type="entry name" value="Transl_elong_EF1B/ribsomal_bS6"/>
</dbReference>
<dbReference type="GO" id="GO:0003735">
    <property type="term" value="F:structural constituent of ribosome"/>
    <property type="evidence" value="ECO:0007669"/>
    <property type="project" value="InterPro"/>
</dbReference>
<dbReference type="InterPro" id="IPR035980">
    <property type="entry name" value="Ribosomal_bS6_sf"/>
</dbReference>
<evidence type="ECO:0000256" key="4">
    <source>
        <dbReference type="ARBA" id="ARBA00035104"/>
    </source>
</evidence>
<dbReference type="KEGG" id="svp:Pan189_38370"/>
<dbReference type="HAMAP" id="MF_00360">
    <property type="entry name" value="Ribosomal_bS6"/>
    <property type="match status" value="1"/>
</dbReference>
<evidence type="ECO:0000256" key="1">
    <source>
        <dbReference type="ARBA" id="ARBA00009512"/>
    </source>
</evidence>
<dbReference type="EMBL" id="CP036268">
    <property type="protein sequence ID" value="QDT39430.1"/>
    <property type="molecule type" value="Genomic_DNA"/>
</dbReference>
<reference evidence="8 9" key="1">
    <citation type="submission" date="2019-02" db="EMBL/GenBank/DDBJ databases">
        <title>Deep-cultivation of Planctomycetes and their phenomic and genomic characterization uncovers novel biology.</title>
        <authorList>
            <person name="Wiegand S."/>
            <person name="Jogler M."/>
            <person name="Boedeker C."/>
            <person name="Pinto D."/>
            <person name="Vollmers J."/>
            <person name="Rivas-Marin E."/>
            <person name="Kohn T."/>
            <person name="Peeters S.H."/>
            <person name="Heuer A."/>
            <person name="Rast P."/>
            <person name="Oberbeckmann S."/>
            <person name="Bunk B."/>
            <person name="Jeske O."/>
            <person name="Meyerdierks A."/>
            <person name="Storesund J.E."/>
            <person name="Kallscheuer N."/>
            <person name="Luecker S."/>
            <person name="Lage O.M."/>
            <person name="Pohl T."/>
            <person name="Merkel B.J."/>
            <person name="Hornburger P."/>
            <person name="Mueller R.-W."/>
            <person name="Bruemmer F."/>
            <person name="Labrenz M."/>
            <person name="Spormann A.M."/>
            <person name="Op den Camp H."/>
            <person name="Overmann J."/>
            <person name="Amann R."/>
            <person name="Jetten M.S.M."/>
            <person name="Mascher T."/>
            <person name="Medema M.H."/>
            <person name="Devos D.P."/>
            <person name="Kaster A.-K."/>
            <person name="Ovreas L."/>
            <person name="Rohde M."/>
            <person name="Galperin M.Y."/>
            <person name="Jogler C."/>
        </authorList>
    </citation>
    <scope>NUCLEOTIDE SEQUENCE [LARGE SCALE GENOMIC DNA]</scope>
    <source>
        <strain evidence="8 9">Pan189</strain>
    </source>
</reference>
<evidence type="ECO:0000256" key="3">
    <source>
        <dbReference type="ARBA" id="ARBA00023274"/>
    </source>
</evidence>
<dbReference type="InterPro" id="IPR020814">
    <property type="entry name" value="Ribosomal_S6_plastid/chlpt"/>
</dbReference>
<dbReference type="RefSeq" id="WP_145365566.1">
    <property type="nucleotide sequence ID" value="NZ_CP036268.1"/>
</dbReference>
<keyword evidence="9" id="KW-1185">Reference proteome</keyword>
<evidence type="ECO:0000313" key="9">
    <source>
        <dbReference type="Proteomes" id="UP000317318"/>
    </source>
</evidence>
<comment type="similarity">
    <text evidence="1 6">Belongs to the bacterial ribosomal protein bS6 family.</text>
</comment>
<dbReference type="GO" id="GO:0019843">
    <property type="term" value="F:rRNA binding"/>
    <property type="evidence" value="ECO:0007669"/>
    <property type="project" value="UniProtKB-UniRule"/>
</dbReference>
<dbReference type="AlphaFoldDB" id="A0A517R6D4"/>
<dbReference type="Proteomes" id="UP000317318">
    <property type="component" value="Chromosome"/>
</dbReference>
<dbReference type="InterPro" id="IPR000529">
    <property type="entry name" value="Ribosomal_bS6"/>
</dbReference>
<dbReference type="OrthoDB" id="290527at2"/>
<evidence type="ECO:0000313" key="8">
    <source>
        <dbReference type="EMBL" id="QDT39430.1"/>
    </source>
</evidence>
<evidence type="ECO:0000256" key="6">
    <source>
        <dbReference type="HAMAP-Rule" id="MF_00360"/>
    </source>
</evidence>
<name>A0A517R6D4_9PLAN</name>
<evidence type="ECO:0000256" key="5">
    <source>
        <dbReference type="ARBA" id="ARBA00035294"/>
    </source>
</evidence>
<dbReference type="SUPFAM" id="SSF54995">
    <property type="entry name" value="Ribosomal protein S6"/>
    <property type="match status" value="1"/>
</dbReference>
<comment type="function">
    <text evidence="4 6">Binds together with bS18 to 16S ribosomal RNA.</text>
</comment>
<gene>
    <name evidence="6 8" type="primary">rpsF</name>
    <name evidence="8" type="ORF">Pan189_38370</name>
</gene>
<feature type="compositionally biased region" description="Acidic residues" evidence="7">
    <location>
        <begin position="118"/>
        <end position="128"/>
    </location>
</feature>
<accession>A0A517R6D4</accession>
<keyword evidence="6" id="KW-0694">RNA-binding</keyword>
<keyword evidence="6" id="KW-0699">rRNA-binding</keyword>
<keyword evidence="3 6" id="KW-0687">Ribonucleoprotein</keyword>
<dbReference type="Gene3D" id="3.30.70.60">
    <property type="match status" value="1"/>
</dbReference>
<dbReference type="CDD" id="cd00473">
    <property type="entry name" value="bS6"/>
    <property type="match status" value="1"/>
</dbReference>
<sequence>MAEETVAEQKVNYYEGMFLVDSAQYATDPDGMTELLVGLIEKAGGEIAAHRAWQDGRLAYEIQGRRKGLHYLLMFTMPTDRLDDLDRACRLNDKVLRQMIIRHPHVLFEAMVNSIDPEATDEESDGSEGSEAADVPDAAVASAE</sequence>
<keyword evidence="2 6" id="KW-0689">Ribosomal protein</keyword>
<dbReference type="NCBIfam" id="TIGR00166">
    <property type="entry name" value="S6"/>
    <property type="match status" value="1"/>
</dbReference>
<feature type="compositionally biased region" description="Low complexity" evidence="7">
    <location>
        <begin position="129"/>
        <end position="144"/>
    </location>
</feature>
<evidence type="ECO:0000256" key="7">
    <source>
        <dbReference type="SAM" id="MobiDB-lite"/>
    </source>
</evidence>
<dbReference type="GO" id="GO:1990904">
    <property type="term" value="C:ribonucleoprotein complex"/>
    <property type="evidence" value="ECO:0007669"/>
    <property type="project" value="UniProtKB-KW"/>
</dbReference>
<organism evidence="8 9">
    <name type="scientific">Stratiformator vulcanicus</name>
    <dbReference type="NCBI Taxonomy" id="2527980"/>
    <lineage>
        <taxon>Bacteria</taxon>
        <taxon>Pseudomonadati</taxon>
        <taxon>Planctomycetota</taxon>
        <taxon>Planctomycetia</taxon>
        <taxon>Planctomycetales</taxon>
        <taxon>Planctomycetaceae</taxon>
        <taxon>Stratiformator</taxon>
    </lineage>
</organism>
<evidence type="ECO:0000256" key="2">
    <source>
        <dbReference type="ARBA" id="ARBA00022980"/>
    </source>
</evidence>
<protein>
    <recommendedName>
        <fullName evidence="5 6">Small ribosomal subunit protein bS6</fullName>
    </recommendedName>
</protein>
<dbReference type="GO" id="GO:0005840">
    <property type="term" value="C:ribosome"/>
    <property type="evidence" value="ECO:0007669"/>
    <property type="project" value="UniProtKB-KW"/>
</dbReference>
<dbReference type="GO" id="GO:0006412">
    <property type="term" value="P:translation"/>
    <property type="evidence" value="ECO:0007669"/>
    <property type="project" value="UniProtKB-UniRule"/>
</dbReference>
<proteinExistence type="inferred from homology"/>
<feature type="region of interest" description="Disordered" evidence="7">
    <location>
        <begin position="116"/>
        <end position="144"/>
    </location>
</feature>
<dbReference type="Pfam" id="PF01250">
    <property type="entry name" value="Ribosomal_S6"/>
    <property type="match status" value="1"/>
</dbReference>